<dbReference type="InterPro" id="IPR015915">
    <property type="entry name" value="Kelch-typ_b-propeller"/>
</dbReference>
<dbReference type="SMART" id="SM00612">
    <property type="entry name" value="Kelch"/>
    <property type="match status" value="3"/>
</dbReference>
<evidence type="ECO:0000313" key="3">
    <source>
        <dbReference type="Proteomes" id="UP001497512"/>
    </source>
</evidence>
<dbReference type="SMART" id="SM00256">
    <property type="entry name" value="FBOX"/>
    <property type="match status" value="1"/>
</dbReference>
<dbReference type="InterPro" id="IPR006652">
    <property type="entry name" value="Kelch_1"/>
</dbReference>
<dbReference type="EMBL" id="OZ019906">
    <property type="protein sequence ID" value="CAK9203392.1"/>
    <property type="molecule type" value="Genomic_DNA"/>
</dbReference>
<dbReference type="Gene3D" id="2.120.10.80">
    <property type="entry name" value="Kelch-type beta propeller"/>
    <property type="match status" value="1"/>
</dbReference>
<proteinExistence type="predicted"/>
<organism evidence="2 3">
    <name type="scientific">Sphagnum troendelagicum</name>
    <dbReference type="NCBI Taxonomy" id="128251"/>
    <lineage>
        <taxon>Eukaryota</taxon>
        <taxon>Viridiplantae</taxon>
        <taxon>Streptophyta</taxon>
        <taxon>Embryophyta</taxon>
        <taxon>Bryophyta</taxon>
        <taxon>Sphagnophytina</taxon>
        <taxon>Sphagnopsida</taxon>
        <taxon>Sphagnales</taxon>
        <taxon>Sphagnaceae</taxon>
        <taxon>Sphagnum</taxon>
    </lineage>
</organism>
<dbReference type="PANTHER" id="PTHR46407:SF3">
    <property type="entry name" value="OS02G0208700 PROTEIN"/>
    <property type="match status" value="1"/>
</dbReference>
<keyword evidence="3" id="KW-1185">Reference proteome</keyword>
<dbReference type="InterPro" id="IPR044595">
    <property type="entry name" value="KMD1-4"/>
</dbReference>
<protein>
    <recommendedName>
        <fullName evidence="1">F-box domain-containing protein</fullName>
    </recommendedName>
</protein>
<sequence>MLEALLRGMGWDVSDMERYFCQLHSSSSSEDMEVDVDGDQFHYNESTELIPGLPEDIALECLLKVSYKCHPCLRKVCRRWEKEVTDPVFYRERKKAGTTRHCVCMVQALPEAPGGMNNKPKDAAATTVYGISMYDLEQRTWERLPMIPDFPQGLPSFCRLISLHGKLIVLGGWHPSTWEALRSTYVFTFSTQRWSRGADMPRVRSFFACGVIGSSILVAGGHDDNKTALSTADVYNLETDRWESLPNMSEERDECAGVVLDGKFFVISGYGTNSQGQFVSSTDIFDPATGNWSRVNEMWTMGGGSCLSGGYAVARGELYAFQRQSLIRYCPLRNAWSVVDTVIPEATRVSLCATAVNDQLLFVMGSGSCKAECRGLIYRPSPSPPQEENNNNEKSCGIWQTIEFSDEFSGVAQSSCSVEI</sequence>
<accession>A0ABP0TRP7</accession>
<dbReference type="InterPro" id="IPR036047">
    <property type="entry name" value="F-box-like_dom_sf"/>
</dbReference>
<feature type="domain" description="F-box" evidence="1">
    <location>
        <begin position="53"/>
        <end position="93"/>
    </location>
</feature>
<reference evidence="2" key="1">
    <citation type="submission" date="2024-02" db="EMBL/GenBank/DDBJ databases">
        <authorList>
            <consortium name="ELIXIR-Norway"/>
            <consortium name="Elixir Norway"/>
        </authorList>
    </citation>
    <scope>NUCLEOTIDE SEQUENCE</scope>
</reference>
<dbReference type="PANTHER" id="PTHR46407">
    <property type="entry name" value="OS02G0208700 PROTEIN"/>
    <property type="match status" value="1"/>
</dbReference>
<dbReference type="SUPFAM" id="SSF117281">
    <property type="entry name" value="Kelch motif"/>
    <property type="match status" value="1"/>
</dbReference>
<evidence type="ECO:0000313" key="2">
    <source>
        <dbReference type="EMBL" id="CAK9203392.1"/>
    </source>
</evidence>
<dbReference type="Pfam" id="PF24681">
    <property type="entry name" value="Kelch_KLHDC2_KLHL20_DRC7"/>
    <property type="match status" value="1"/>
</dbReference>
<evidence type="ECO:0000259" key="1">
    <source>
        <dbReference type="SMART" id="SM00256"/>
    </source>
</evidence>
<dbReference type="Proteomes" id="UP001497512">
    <property type="component" value="Chromosome 14"/>
</dbReference>
<dbReference type="CDD" id="cd22152">
    <property type="entry name" value="F-box_AtAFR-like"/>
    <property type="match status" value="1"/>
</dbReference>
<name>A0ABP0TRP7_9BRYO</name>
<dbReference type="InterPro" id="IPR001810">
    <property type="entry name" value="F-box_dom"/>
</dbReference>
<dbReference type="Pfam" id="PF00646">
    <property type="entry name" value="F-box"/>
    <property type="match status" value="1"/>
</dbReference>
<gene>
    <name evidence="2" type="ORF">CSSPTR1EN2_LOCUS6863</name>
</gene>
<dbReference type="SUPFAM" id="SSF81383">
    <property type="entry name" value="F-box domain"/>
    <property type="match status" value="1"/>
</dbReference>